<evidence type="ECO:0008006" key="4">
    <source>
        <dbReference type="Google" id="ProtNLM"/>
    </source>
</evidence>
<proteinExistence type="predicted"/>
<protein>
    <recommendedName>
        <fullName evidence="4">MATH domain-containing protein</fullName>
    </recommendedName>
</protein>
<keyword evidence="1" id="KW-0175">Coiled coil</keyword>
<dbReference type="InterPro" id="IPR050804">
    <property type="entry name" value="MCC"/>
</dbReference>
<dbReference type="Proteomes" id="UP000078284">
    <property type="component" value="Chromosome 2"/>
</dbReference>
<dbReference type="PANTHER" id="PTHR46236">
    <property type="entry name" value="TRAF-LIKE SUPERFAMILY PROTEIN"/>
    <property type="match status" value="1"/>
</dbReference>
<gene>
    <name evidence="2" type="ordered locus">AXX17_At2g04550</name>
</gene>
<evidence type="ECO:0000256" key="1">
    <source>
        <dbReference type="SAM" id="Coils"/>
    </source>
</evidence>
<organism evidence="2 3">
    <name type="scientific">Arabidopsis thaliana</name>
    <name type="common">Mouse-ear cress</name>
    <dbReference type="NCBI Taxonomy" id="3702"/>
    <lineage>
        <taxon>Eukaryota</taxon>
        <taxon>Viridiplantae</taxon>
        <taxon>Streptophyta</taxon>
        <taxon>Embryophyta</taxon>
        <taxon>Tracheophyta</taxon>
        <taxon>Spermatophyta</taxon>
        <taxon>Magnoliopsida</taxon>
        <taxon>eudicotyledons</taxon>
        <taxon>Gunneridae</taxon>
        <taxon>Pentapetalae</taxon>
        <taxon>rosids</taxon>
        <taxon>malvids</taxon>
        <taxon>Brassicales</taxon>
        <taxon>Brassicaceae</taxon>
        <taxon>Camelineae</taxon>
        <taxon>Arabidopsis</taxon>
    </lineage>
</organism>
<evidence type="ECO:0000313" key="2">
    <source>
        <dbReference type="EMBL" id="OAP10095.1"/>
    </source>
</evidence>
<sequence length="188" mass="21957">MSKISESKSTLSHHGTAYDEDLDNDEIVNIKGFWIFRSKLGLAKRVFEKHPETTTKFCLKSEFAKETYLTALLDLIDMINMLPQQSLFEAELKDAENTILDLEAAGFKLDWLKRKLEEIRVTKKKAKNRTARMRELDRKIQKHLEELSVLQEEMKKEQFEAMCDKPEYYLDSLCLNEVTCDSSEPITK</sequence>
<evidence type="ECO:0000313" key="3">
    <source>
        <dbReference type="Proteomes" id="UP000078284"/>
    </source>
</evidence>
<name>A0A178VXV4_ARATH</name>
<dbReference type="PANTHER" id="PTHR46236:SF5">
    <property type="entry name" value="UBIQUITIN-SPECIFIC PROTEASE FAMILY C19-RELATED PROTEIN"/>
    <property type="match status" value="1"/>
</dbReference>
<dbReference type="AlphaFoldDB" id="A0A178VXV4"/>
<dbReference type="ExpressionAtlas" id="A0A178VXV4">
    <property type="expression patterns" value="baseline and differential"/>
</dbReference>
<accession>A0A178VXV4</accession>
<comment type="caution">
    <text evidence="2">The sequence shown here is derived from an EMBL/GenBank/DDBJ whole genome shotgun (WGS) entry which is preliminary data.</text>
</comment>
<dbReference type="EMBL" id="LUHQ01000002">
    <property type="protein sequence ID" value="OAP10095.1"/>
    <property type="molecule type" value="Genomic_DNA"/>
</dbReference>
<reference evidence="3" key="1">
    <citation type="journal article" date="2016" name="Proc. Natl. Acad. Sci. U.S.A.">
        <title>Chromosome-level assembly of Arabidopsis thaliana Ler reveals the extent of translocation and inversion polymorphisms.</title>
        <authorList>
            <person name="Zapata L."/>
            <person name="Ding J."/>
            <person name="Willing E.M."/>
            <person name="Hartwig B."/>
            <person name="Bezdan D."/>
            <person name="Jiao W.B."/>
            <person name="Patel V."/>
            <person name="Velikkakam James G."/>
            <person name="Koornneef M."/>
            <person name="Ossowski S."/>
            <person name="Schneeberger K."/>
        </authorList>
    </citation>
    <scope>NUCLEOTIDE SEQUENCE [LARGE SCALE GENOMIC DNA]</scope>
    <source>
        <strain evidence="3">cv. Landsberg erecta</strain>
    </source>
</reference>
<feature type="coiled-coil region" evidence="1">
    <location>
        <begin position="85"/>
        <end position="160"/>
    </location>
</feature>